<accession>A0AAV7QY78</accession>
<dbReference type="EMBL" id="JANPWB010000010">
    <property type="protein sequence ID" value="KAJ1145482.1"/>
    <property type="molecule type" value="Genomic_DNA"/>
</dbReference>
<name>A0AAV7QY78_PLEWA</name>
<evidence type="ECO:0000313" key="3">
    <source>
        <dbReference type="Proteomes" id="UP001066276"/>
    </source>
</evidence>
<evidence type="ECO:0000313" key="2">
    <source>
        <dbReference type="EMBL" id="KAJ1145482.1"/>
    </source>
</evidence>
<reference evidence="2" key="1">
    <citation type="journal article" date="2022" name="bioRxiv">
        <title>Sequencing and chromosome-scale assembly of the giantPleurodeles waltlgenome.</title>
        <authorList>
            <person name="Brown T."/>
            <person name="Elewa A."/>
            <person name="Iarovenko S."/>
            <person name="Subramanian E."/>
            <person name="Araus A.J."/>
            <person name="Petzold A."/>
            <person name="Susuki M."/>
            <person name="Suzuki K.-i.T."/>
            <person name="Hayashi T."/>
            <person name="Toyoda A."/>
            <person name="Oliveira C."/>
            <person name="Osipova E."/>
            <person name="Leigh N.D."/>
            <person name="Simon A."/>
            <person name="Yun M.H."/>
        </authorList>
    </citation>
    <scope>NUCLEOTIDE SEQUENCE</scope>
    <source>
        <strain evidence="2">20211129_DDA</strain>
        <tissue evidence="2">Liver</tissue>
    </source>
</reference>
<feature type="compositionally biased region" description="Polar residues" evidence="1">
    <location>
        <begin position="86"/>
        <end position="96"/>
    </location>
</feature>
<protein>
    <submittedName>
        <fullName evidence="2">Uncharacterized protein</fullName>
    </submittedName>
</protein>
<gene>
    <name evidence="2" type="ORF">NDU88_011768</name>
</gene>
<dbReference type="Proteomes" id="UP001066276">
    <property type="component" value="Chromosome 6"/>
</dbReference>
<organism evidence="2 3">
    <name type="scientific">Pleurodeles waltl</name>
    <name type="common">Iberian ribbed newt</name>
    <dbReference type="NCBI Taxonomy" id="8319"/>
    <lineage>
        <taxon>Eukaryota</taxon>
        <taxon>Metazoa</taxon>
        <taxon>Chordata</taxon>
        <taxon>Craniata</taxon>
        <taxon>Vertebrata</taxon>
        <taxon>Euteleostomi</taxon>
        <taxon>Amphibia</taxon>
        <taxon>Batrachia</taxon>
        <taxon>Caudata</taxon>
        <taxon>Salamandroidea</taxon>
        <taxon>Salamandridae</taxon>
        <taxon>Pleurodelinae</taxon>
        <taxon>Pleurodeles</taxon>
    </lineage>
</organism>
<evidence type="ECO:0000256" key="1">
    <source>
        <dbReference type="SAM" id="MobiDB-lite"/>
    </source>
</evidence>
<feature type="region of interest" description="Disordered" evidence="1">
    <location>
        <begin position="63"/>
        <end position="123"/>
    </location>
</feature>
<comment type="caution">
    <text evidence="2">The sequence shown here is derived from an EMBL/GenBank/DDBJ whole genome shotgun (WGS) entry which is preliminary data.</text>
</comment>
<proteinExistence type="predicted"/>
<sequence length="123" mass="13146">MPDSLVIGPGPKVHARRPAAVGPALQAASKQFTSWGPQPYRFRPEFNDYGQAVADLSYELGPPQDSIASFNPPTRNEDGRAVTPAVQRSCSNSVDTQPWDPCIQPVFTPGTVRASRGPSSGPN</sequence>
<dbReference type="AlphaFoldDB" id="A0AAV7QY78"/>
<keyword evidence="3" id="KW-1185">Reference proteome</keyword>